<feature type="domain" description="Helicase C-terminal" evidence="6">
    <location>
        <begin position="321"/>
        <end position="416"/>
    </location>
</feature>
<dbReference type="Proteomes" id="UP000031668">
    <property type="component" value="Unassembled WGS sequence"/>
</dbReference>
<dbReference type="Gene3D" id="3.40.50.300">
    <property type="entry name" value="P-loop containing nucleotide triphosphate hydrolases"/>
    <property type="match status" value="2"/>
</dbReference>
<dbReference type="GO" id="GO:0003723">
    <property type="term" value="F:RNA binding"/>
    <property type="evidence" value="ECO:0007669"/>
    <property type="project" value="TreeGrafter"/>
</dbReference>
<organism evidence="7 8">
    <name type="scientific">Thelohanellus kitauei</name>
    <name type="common">Myxosporean</name>
    <dbReference type="NCBI Taxonomy" id="669202"/>
    <lineage>
        <taxon>Eukaryota</taxon>
        <taxon>Metazoa</taxon>
        <taxon>Cnidaria</taxon>
        <taxon>Myxozoa</taxon>
        <taxon>Myxosporea</taxon>
        <taxon>Bivalvulida</taxon>
        <taxon>Platysporina</taxon>
        <taxon>Myxobolidae</taxon>
        <taxon>Thelohanellus</taxon>
    </lineage>
</organism>
<dbReference type="PROSITE" id="PS00690">
    <property type="entry name" value="DEAH_ATP_HELICASE"/>
    <property type="match status" value="1"/>
</dbReference>
<evidence type="ECO:0000256" key="2">
    <source>
        <dbReference type="ARBA" id="ARBA00022801"/>
    </source>
</evidence>
<dbReference type="SMART" id="SM00487">
    <property type="entry name" value="DEXDc"/>
    <property type="match status" value="1"/>
</dbReference>
<dbReference type="PROSITE" id="PS51192">
    <property type="entry name" value="HELICASE_ATP_BIND_1"/>
    <property type="match status" value="1"/>
</dbReference>
<dbReference type="PROSITE" id="PS51194">
    <property type="entry name" value="HELICASE_CTER"/>
    <property type="match status" value="1"/>
</dbReference>
<dbReference type="CDD" id="cd18791">
    <property type="entry name" value="SF2_C_RHA"/>
    <property type="match status" value="1"/>
</dbReference>
<sequence>MSFVWDRDESKQFKLFHLKYLDKLEKDKEGRLTEKSTLFFVKDSLILKTLPFRVSFPDPREIYEQTKQMRLKFYVTMEDILNFENSLKFFLAFMQRQNFNKLKKIKKFQKDLPIAHFKDQILYLLDTHPVIIIAGDTGCGKSTQVPQFLLHSGFNHIACTQPRRIACISLAKRVSFETLNEFGNQVAYHVRFDTNKMPETKILFLTEGLLMRQFQVDPQLSQYSVIIVDEVHERHLNSDFLLGVLKCLLKQRQDLKIILMSATINSSLFSSYFDGAPLIQVPGRLHPIVLEYIPDFVKKDIIIKKTSNQFDPSSYVKVLEMIDQKFPAKEGGDLLIFLNGVREISMVVDEAVKYATNNKKWIVLPLHSNLSLEEQDKVFDYAPDGVRKCIVSTNIAETSLTIDGIRFVCDSGKVTH</sequence>
<evidence type="ECO:0000259" key="5">
    <source>
        <dbReference type="PROSITE" id="PS51192"/>
    </source>
</evidence>
<dbReference type="GO" id="GO:0005524">
    <property type="term" value="F:ATP binding"/>
    <property type="evidence" value="ECO:0007669"/>
    <property type="project" value="UniProtKB-KW"/>
</dbReference>
<keyword evidence="3 7" id="KW-0347">Helicase</keyword>
<dbReference type="InterPro" id="IPR001650">
    <property type="entry name" value="Helicase_C-like"/>
</dbReference>
<dbReference type="InterPro" id="IPR002464">
    <property type="entry name" value="DNA/RNA_helicase_DEAH_CS"/>
</dbReference>
<dbReference type="PANTHER" id="PTHR18934:SF221">
    <property type="entry name" value="ATP-DEPENDENT RNA HELICASE DHX34-RELATED"/>
    <property type="match status" value="1"/>
</dbReference>
<dbReference type="GO" id="GO:0016787">
    <property type="term" value="F:hydrolase activity"/>
    <property type="evidence" value="ECO:0007669"/>
    <property type="project" value="UniProtKB-KW"/>
</dbReference>
<comment type="caution">
    <text evidence="7">The sequence shown here is derived from an EMBL/GenBank/DDBJ whole genome shotgun (WGS) entry which is preliminary data.</text>
</comment>
<dbReference type="FunFam" id="3.40.50.300:FF:000725">
    <property type="entry name" value="probable ATP-dependent RNA helicase DHX34"/>
    <property type="match status" value="1"/>
</dbReference>
<dbReference type="OrthoDB" id="3363059at2759"/>
<protein>
    <submittedName>
        <fullName evidence="7">Putative ATP-dependent RNA helicase DHX34</fullName>
    </submittedName>
</protein>
<evidence type="ECO:0000313" key="7">
    <source>
        <dbReference type="EMBL" id="KII66545.1"/>
    </source>
</evidence>
<gene>
    <name evidence="7" type="ORF">RF11_16004</name>
</gene>
<keyword evidence="1" id="KW-0547">Nucleotide-binding</keyword>
<dbReference type="SUPFAM" id="SSF52540">
    <property type="entry name" value="P-loop containing nucleoside triphosphate hydrolases"/>
    <property type="match status" value="1"/>
</dbReference>
<accession>A0A0C2MQC2</accession>
<dbReference type="Pfam" id="PF00270">
    <property type="entry name" value="DEAD"/>
    <property type="match status" value="1"/>
</dbReference>
<name>A0A0C2MQC2_THEKT</name>
<dbReference type="InterPro" id="IPR011545">
    <property type="entry name" value="DEAD/DEAH_box_helicase_dom"/>
</dbReference>
<keyword evidence="2" id="KW-0378">Hydrolase</keyword>
<dbReference type="InterPro" id="IPR014001">
    <property type="entry name" value="Helicase_ATP-bd"/>
</dbReference>
<evidence type="ECO:0000256" key="4">
    <source>
        <dbReference type="ARBA" id="ARBA00022840"/>
    </source>
</evidence>
<dbReference type="EMBL" id="JWZT01003512">
    <property type="protein sequence ID" value="KII66545.1"/>
    <property type="molecule type" value="Genomic_DNA"/>
</dbReference>
<dbReference type="PANTHER" id="PTHR18934">
    <property type="entry name" value="ATP-DEPENDENT RNA HELICASE"/>
    <property type="match status" value="1"/>
</dbReference>
<proteinExistence type="predicted"/>
<evidence type="ECO:0000313" key="8">
    <source>
        <dbReference type="Proteomes" id="UP000031668"/>
    </source>
</evidence>
<dbReference type="InterPro" id="IPR027417">
    <property type="entry name" value="P-loop_NTPase"/>
</dbReference>
<reference evidence="7 8" key="1">
    <citation type="journal article" date="2014" name="Genome Biol. Evol.">
        <title>The genome of the myxosporean Thelohanellus kitauei shows adaptations to nutrient acquisition within its fish host.</title>
        <authorList>
            <person name="Yang Y."/>
            <person name="Xiong J."/>
            <person name="Zhou Z."/>
            <person name="Huo F."/>
            <person name="Miao W."/>
            <person name="Ran C."/>
            <person name="Liu Y."/>
            <person name="Zhang J."/>
            <person name="Feng J."/>
            <person name="Wang M."/>
            <person name="Wang M."/>
            <person name="Wang L."/>
            <person name="Yao B."/>
        </authorList>
    </citation>
    <scope>NUCLEOTIDE SEQUENCE [LARGE SCALE GENOMIC DNA]</scope>
    <source>
        <strain evidence="7">Wuqing</strain>
    </source>
</reference>
<dbReference type="GO" id="GO:0004386">
    <property type="term" value="F:helicase activity"/>
    <property type="evidence" value="ECO:0007669"/>
    <property type="project" value="UniProtKB-KW"/>
</dbReference>
<dbReference type="OMA" id="ASEMSIV"/>
<keyword evidence="4" id="KW-0067">ATP-binding</keyword>
<keyword evidence="8" id="KW-1185">Reference proteome</keyword>
<dbReference type="CDD" id="cd17979">
    <property type="entry name" value="DEXHc_DHX34"/>
    <property type="match status" value="1"/>
</dbReference>
<dbReference type="AlphaFoldDB" id="A0A0C2MQC2"/>
<dbReference type="Pfam" id="PF00271">
    <property type="entry name" value="Helicase_C"/>
    <property type="match status" value="1"/>
</dbReference>
<feature type="domain" description="Helicase ATP-binding" evidence="5">
    <location>
        <begin position="122"/>
        <end position="282"/>
    </location>
</feature>
<evidence type="ECO:0000259" key="6">
    <source>
        <dbReference type="PROSITE" id="PS51194"/>
    </source>
</evidence>
<evidence type="ECO:0000256" key="1">
    <source>
        <dbReference type="ARBA" id="ARBA00022741"/>
    </source>
</evidence>
<evidence type="ECO:0000256" key="3">
    <source>
        <dbReference type="ARBA" id="ARBA00022806"/>
    </source>
</evidence>